<reference evidence="1" key="1">
    <citation type="submission" date="2019-09" db="EMBL/GenBank/DDBJ databases">
        <authorList>
            <person name="Zhang L."/>
        </authorList>
    </citation>
    <scope>NUCLEOTIDE SEQUENCE</scope>
</reference>
<dbReference type="Gramene" id="NC3G0226650.1">
    <property type="protein sequence ID" value="NC3G0226650.1:cds"/>
    <property type="gene ID" value="NC3G0226650"/>
</dbReference>
<accession>A0A5K1C3V8</accession>
<sequence>MKESLGRALVLLYFYPSPEAPPKTDGLLEIDCSRHGILFVEAEAEGGRRFCSHHRAQAADSQG</sequence>
<proteinExistence type="predicted"/>
<gene>
    <name evidence="1" type="ORF">NYM_LOCUS15970</name>
</gene>
<protein>
    <submittedName>
        <fullName evidence="1">Uncharacterized protein</fullName>
    </submittedName>
</protein>
<name>A0A5K1C3V8_9MAGN</name>
<organism evidence="1">
    <name type="scientific">Nymphaea colorata</name>
    <name type="common">pocket water lily</name>
    <dbReference type="NCBI Taxonomy" id="210225"/>
    <lineage>
        <taxon>Eukaryota</taxon>
        <taxon>Viridiplantae</taxon>
        <taxon>Streptophyta</taxon>
        <taxon>Embryophyta</taxon>
        <taxon>Tracheophyta</taxon>
        <taxon>Spermatophyta</taxon>
        <taxon>Magnoliopsida</taxon>
        <taxon>Nymphaeales</taxon>
        <taxon>Nymphaeaceae</taxon>
        <taxon>Nymphaea</taxon>
    </lineage>
</organism>
<dbReference type="EMBL" id="LR721781">
    <property type="protein sequence ID" value="VVW19638.1"/>
    <property type="molecule type" value="Genomic_DNA"/>
</dbReference>
<dbReference type="AlphaFoldDB" id="A0A5K1C3V8"/>
<evidence type="ECO:0000313" key="1">
    <source>
        <dbReference type="EMBL" id="VVW19638.1"/>
    </source>
</evidence>